<organism evidence="3 4">
    <name type="scientific">Spodoptera exigua</name>
    <name type="common">Beet armyworm</name>
    <name type="synonym">Noctua fulgens</name>
    <dbReference type="NCBI Taxonomy" id="7107"/>
    <lineage>
        <taxon>Eukaryota</taxon>
        <taxon>Metazoa</taxon>
        <taxon>Ecdysozoa</taxon>
        <taxon>Arthropoda</taxon>
        <taxon>Hexapoda</taxon>
        <taxon>Insecta</taxon>
        <taxon>Pterygota</taxon>
        <taxon>Neoptera</taxon>
        <taxon>Endopterygota</taxon>
        <taxon>Lepidoptera</taxon>
        <taxon>Glossata</taxon>
        <taxon>Ditrysia</taxon>
        <taxon>Noctuoidea</taxon>
        <taxon>Noctuidae</taxon>
        <taxon>Amphipyrinae</taxon>
        <taxon>Spodoptera</taxon>
    </lineage>
</organism>
<reference evidence="3" key="1">
    <citation type="journal article" date="2021" name="G3 (Bethesda)">
        <title>Genome and transcriptome analysis of the beet armyworm Spodoptera exigua reveals targets for pest control. .</title>
        <authorList>
            <person name="Simon S."/>
            <person name="Breeschoten T."/>
            <person name="Jansen H.J."/>
            <person name="Dirks R.P."/>
            <person name="Schranz M.E."/>
            <person name="Ros V.I.D."/>
        </authorList>
    </citation>
    <scope>NUCLEOTIDE SEQUENCE</scope>
    <source>
        <strain evidence="3">TB_SE_WUR_2020</strain>
    </source>
</reference>
<evidence type="ECO:0000313" key="4">
    <source>
        <dbReference type="Proteomes" id="UP000814243"/>
    </source>
</evidence>
<dbReference type="AlphaFoldDB" id="A0A922MP11"/>
<dbReference type="GO" id="GO:0004527">
    <property type="term" value="F:exonuclease activity"/>
    <property type="evidence" value="ECO:0007669"/>
    <property type="project" value="InterPro"/>
</dbReference>
<keyword evidence="2" id="KW-0378">Hydrolase</keyword>
<keyword evidence="1" id="KW-0540">Nuclease</keyword>
<dbReference type="PANTHER" id="PTHR12801">
    <property type="entry name" value="RNA EXONUCLEASE REXO1 / RECO3 FAMILY MEMBER-RELATED"/>
    <property type="match status" value="1"/>
</dbReference>
<dbReference type="Gene3D" id="3.30.420.10">
    <property type="entry name" value="Ribonuclease H-like superfamily/Ribonuclease H"/>
    <property type="match status" value="1"/>
</dbReference>
<protein>
    <recommendedName>
        <fullName evidence="5">Exonuclease domain-containing protein</fullName>
    </recommendedName>
</protein>
<evidence type="ECO:0000256" key="2">
    <source>
        <dbReference type="ARBA" id="ARBA00022801"/>
    </source>
</evidence>
<sequence>MIWLFCFSPTLKEILEIHPDINHLESTPSLKRLAKEILGIDIQSGEHSSVEDARAAMQLYCSVARQWEPTLADKRGKKKVNPDDD</sequence>
<dbReference type="GO" id="GO:0005634">
    <property type="term" value="C:nucleus"/>
    <property type="evidence" value="ECO:0007669"/>
    <property type="project" value="TreeGrafter"/>
</dbReference>
<dbReference type="InterPro" id="IPR036397">
    <property type="entry name" value="RNaseH_sf"/>
</dbReference>
<dbReference type="EMBL" id="JACEFF010000294">
    <property type="protein sequence ID" value="KAH9640133.1"/>
    <property type="molecule type" value="Genomic_DNA"/>
</dbReference>
<accession>A0A922MP11</accession>
<dbReference type="InterPro" id="IPR047021">
    <property type="entry name" value="REXO1/3/4-like"/>
</dbReference>
<evidence type="ECO:0000313" key="3">
    <source>
        <dbReference type="EMBL" id="KAH9640133.1"/>
    </source>
</evidence>
<evidence type="ECO:0008006" key="5">
    <source>
        <dbReference type="Google" id="ProtNLM"/>
    </source>
</evidence>
<gene>
    <name evidence="3" type="ORF">HF086_002793</name>
</gene>
<proteinExistence type="predicted"/>
<evidence type="ECO:0000256" key="1">
    <source>
        <dbReference type="ARBA" id="ARBA00022722"/>
    </source>
</evidence>
<dbReference type="InterPro" id="IPR012337">
    <property type="entry name" value="RNaseH-like_sf"/>
</dbReference>
<name>A0A922MP11_SPOEX</name>
<dbReference type="Proteomes" id="UP000814243">
    <property type="component" value="Unassembled WGS sequence"/>
</dbReference>
<dbReference type="PANTHER" id="PTHR12801:SF158">
    <property type="entry name" value="RNA EXONUCLEASE 4"/>
    <property type="match status" value="1"/>
</dbReference>
<dbReference type="GO" id="GO:0003676">
    <property type="term" value="F:nucleic acid binding"/>
    <property type="evidence" value="ECO:0007669"/>
    <property type="project" value="InterPro"/>
</dbReference>
<comment type="caution">
    <text evidence="3">The sequence shown here is derived from an EMBL/GenBank/DDBJ whole genome shotgun (WGS) entry which is preliminary data.</text>
</comment>
<dbReference type="SUPFAM" id="SSF53098">
    <property type="entry name" value="Ribonuclease H-like"/>
    <property type="match status" value="1"/>
</dbReference>